<dbReference type="Proteomes" id="UP000681722">
    <property type="component" value="Unassembled WGS sequence"/>
</dbReference>
<evidence type="ECO:0000256" key="1">
    <source>
        <dbReference type="ARBA" id="ARBA00008455"/>
    </source>
</evidence>
<dbReference type="OrthoDB" id="65740at2759"/>
<dbReference type="GO" id="GO:0008234">
    <property type="term" value="F:cysteine-type peptidase activity"/>
    <property type="evidence" value="ECO:0007669"/>
    <property type="project" value="InterPro"/>
</dbReference>
<comment type="similarity">
    <text evidence="1">Belongs to the peptidase C1 family.</text>
</comment>
<sequence length="153" mass="17087">MWVLQEVNEFSKTSVMSIPDTLDWRKNGIITNVKQEGRNFLGSSIVAVELIESLHAAETKQLVEGSIARVADCCPQSQDVFECIKKLGGICSVSDYPEPKGKCESNACKPFATLQLVGYGKTDFGDLYWICKNSWGVQWGEIRCSNRTNVRMN</sequence>
<dbReference type="SMART" id="SM00645">
    <property type="entry name" value="Pept_C1"/>
    <property type="match status" value="1"/>
</dbReference>
<dbReference type="InterPro" id="IPR038765">
    <property type="entry name" value="Papain-like_cys_pep_sf"/>
</dbReference>
<dbReference type="Pfam" id="PF00112">
    <property type="entry name" value="Peptidase_C1"/>
    <property type="match status" value="2"/>
</dbReference>
<dbReference type="SUPFAM" id="SSF54001">
    <property type="entry name" value="Cysteine proteinases"/>
    <property type="match status" value="1"/>
</dbReference>
<dbReference type="PANTHER" id="PTHR12411">
    <property type="entry name" value="CYSTEINE PROTEASE FAMILY C1-RELATED"/>
    <property type="match status" value="1"/>
</dbReference>
<accession>A0A815N6J1</accession>
<dbReference type="InterPro" id="IPR000668">
    <property type="entry name" value="Peptidase_C1A_C"/>
</dbReference>
<dbReference type="Proteomes" id="UP000663829">
    <property type="component" value="Unassembled WGS sequence"/>
</dbReference>
<dbReference type="EMBL" id="CAJOBC010083920">
    <property type="protein sequence ID" value="CAF4308923.1"/>
    <property type="molecule type" value="Genomic_DNA"/>
</dbReference>
<gene>
    <name evidence="3" type="ORF">GPM918_LOCUS33963</name>
    <name evidence="4" type="ORF">SRO942_LOCUS34657</name>
</gene>
<evidence type="ECO:0000313" key="5">
    <source>
        <dbReference type="Proteomes" id="UP000663829"/>
    </source>
</evidence>
<name>A0A815N6J1_9BILA</name>
<evidence type="ECO:0000259" key="2">
    <source>
        <dbReference type="SMART" id="SM00645"/>
    </source>
</evidence>
<evidence type="ECO:0000313" key="3">
    <source>
        <dbReference type="EMBL" id="CAF1429853.1"/>
    </source>
</evidence>
<comment type="caution">
    <text evidence="3">The sequence shown here is derived from an EMBL/GenBank/DDBJ whole genome shotgun (WGS) entry which is preliminary data.</text>
</comment>
<evidence type="ECO:0000313" key="4">
    <source>
        <dbReference type="EMBL" id="CAF4308923.1"/>
    </source>
</evidence>
<proteinExistence type="inferred from homology"/>
<dbReference type="AlphaFoldDB" id="A0A815N6J1"/>
<feature type="domain" description="Peptidase C1A papain C-terminal" evidence="2">
    <location>
        <begin position="18"/>
        <end position="152"/>
    </location>
</feature>
<keyword evidence="5" id="KW-1185">Reference proteome</keyword>
<organism evidence="3 5">
    <name type="scientific">Didymodactylos carnosus</name>
    <dbReference type="NCBI Taxonomy" id="1234261"/>
    <lineage>
        <taxon>Eukaryota</taxon>
        <taxon>Metazoa</taxon>
        <taxon>Spiralia</taxon>
        <taxon>Gnathifera</taxon>
        <taxon>Rotifera</taxon>
        <taxon>Eurotatoria</taxon>
        <taxon>Bdelloidea</taxon>
        <taxon>Philodinida</taxon>
        <taxon>Philodinidae</taxon>
        <taxon>Didymodactylos</taxon>
    </lineage>
</organism>
<reference evidence="3" key="1">
    <citation type="submission" date="2021-02" db="EMBL/GenBank/DDBJ databases">
        <authorList>
            <person name="Nowell W R."/>
        </authorList>
    </citation>
    <scope>NUCLEOTIDE SEQUENCE</scope>
</reference>
<dbReference type="EMBL" id="CAJNOQ010018487">
    <property type="protein sequence ID" value="CAF1429853.1"/>
    <property type="molecule type" value="Genomic_DNA"/>
</dbReference>
<dbReference type="Gene3D" id="2.40.50.170">
    <property type="entry name" value="Cysteine proteinases. Chain C"/>
    <property type="match status" value="1"/>
</dbReference>
<protein>
    <recommendedName>
        <fullName evidence="2">Peptidase C1A papain C-terminal domain-containing protein</fullName>
    </recommendedName>
</protein>
<dbReference type="Gene3D" id="3.90.70.10">
    <property type="entry name" value="Cysteine proteinases"/>
    <property type="match status" value="1"/>
</dbReference>
<dbReference type="InterPro" id="IPR013128">
    <property type="entry name" value="Peptidase_C1A"/>
</dbReference>
<dbReference type="GO" id="GO:0006508">
    <property type="term" value="P:proteolysis"/>
    <property type="evidence" value="ECO:0007669"/>
    <property type="project" value="InterPro"/>
</dbReference>